<name>A0ABY4NS13_9PSEU</name>
<dbReference type="RefSeq" id="WP_162831176.1">
    <property type="nucleotide sequence ID" value="NZ_CP091196.1"/>
</dbReference>
<evidence type="ECO:0000313" key="2">
    <source>
        <dbReference type="EMBL" id="UQS22850.1"/>
    </source>
</evidence>
<dbReference type="Proteomes" id="UP000830158">
    <property type="component" value="Chromosome"/>
</dbReference>
<keyword evidence="3" id="KW-1185">Reference proteome</keyword>
<evidence type="ECO:0000313" key="3">
    <source>
        <dbReference type="Proteomes" id="UP000830158"/>
    </source>
</evidence>
<protein>
    <submittedName>
        <fullName evidence="2">Uncharacterized protein</fullName>
    </submittedName>
</protein>
<feature type="region of interest" description="Disordered" evidence="1">
    <location>
        <begin position="1"/>
        <end position="21"/>
    </location>
</feature>
<gene>
    <name evidence="2" type="ORF">L1857_08485</name>
</gene>
<dbReference type="EMBL" id="CP091196">
    <property type="protein sequence ID" value="UQS22850.1"/>
    <property type="molecule type" value="Genomic_DNA"/>
</dbReference>
<organism evidence="2 3">
    <name type="scientific">Amycolatopsis thermalba</name>
    <dbReference type="NCBI Taxonomy" id="944492"/>
    <lineage>
        <taxon>Bacteria</taxon>
        <taxon>Bacillati</taxon>
        <taxon>Actinomycetota</taxon>
        <taxon>Actinomycetes</taxon>
        <taxon>Pseudonocardiales</taxon>
        <taxon>Pseudonocardiaceae</taxon>
        <taxon>Amycolatopsis</taxon>
    </lineage>
</organism>
<evidence type="ECO:0000256" key="1">
    <source>
        <dbReference type="SAM" id="MobiDB-lite"/>
    </source>
</evidence>
<reference evidence="2" key="1">
    <citation type="submission" date="2022-01" db="EMBL/GenBank/DDBJ databases">
        <title>PSI-footprinting approach for the identification of protein synthesis inhibitor producers.</title>
        <authorList>
            <person name="Handel F."/>
            <person name="Kulik A."/>
            <person name="Wex K.W."/>
            <person name="Berscheid A."/>
            <person name="Saur J.S."/>
            <person name="Winkler A."/>
            <person name="Wibberg D."/>
            <person name="Kalinowski J."/>
            <person name="Broetz-Oesterhelt H."/>
            <person name="Mast Y."/>
        </authorList>
    </citation>
    <scope>NUCLEOTIDE SEQUENCE</scope>
    <source>
        <strain evidence="2">KNN 49.3e</strain>
    </source>
</reference>
<sequence length="350" mass="38854">MEHQPHHPEDRDRSIPEDERLWPGEIDLTGVVEQEESLRDVIGDAIGEAEESGSEVPDWGARTLARALANQLDDPQSGALHHFAVTGRADKESIGVELAAIYEGSADDEIKDWVNWLGTYVVNLPDEDTTSSAAGNQEQQPSTLEVPINGTPLEKVSAYLRIAFAEADARGEVISRDAAQAIATLLASLLPQDSEMHRFADIGDAHPALLHEECHRLKAHRWQTPDIGTWLTRFEQYLAAQTDLGRRASATEREDNAQVAEGTRVHGDAFRAYLSLPDVDPNREDLASSFRDTYVGTFDTWAALVRDLTEGVISQEERDRWARDGVSAEAVVREVFDIVEHHGKLYVFSK</sequence>
<accession>A0ABY4NS13</accession>
<proteinExistence type="predicted"/>